<comment type="subcellular location">
    <subcellularLocation>
        <location evidence="1">Endomembrane system</location>
        <topology evidence="1">Multi-pass membrane protein</topology>
    </subcellularLocation>
</comment>
<evidence type="ECO:0000256" key="9">
    <source>
        <dbReference type="ARBA" id="ARBA00048048"/>
    </source>
</evidence>
<comment type="caution">
    <text evidence="13">The sequence shown here is derived from an EMBL/GenBank/DDBJ whole genome shotgun (WGS) entry which is preliminary data.</text>
</comment>
<dbReference type="PANTHER" id="PTHR22883">
    <property type="entry name" value="ZINC FINGER DHHC DOMAIN CONTAINING PROTEIN"/>
    <property type="match status" value="1"/>
</dbReference>
<feature type="compositionally biased region" description="Polar residues" evidence="11">
    <location>
        <begin position="357"/>
        <end position="368"/>
    </location>
</feature>
<feature type="transmembrane region" description="Helical" evidence="10">
    <location>
        <begin position="189"/>
        <end position="214"/>
    </location>
</feature>
<feature type="transmembrane region" description="Helical" evidence="10">
    <location>
        <begin position="234"/>
        <end position="259"/>
    </location>
</feature>
<comment type="domain">
    <text evidence="10">The DHHC domain is required for palmitoyltransferase activity.</text>
</comment>
<evidence type="ECO:0000256" key="6">
    <source>
        <dbReference type="ARBA" id="ARBA00023139"/>
    </source>
</evidence>
<keyword evidence="2 10" id="KW-0808">Transferase</keyword>
<dbReference type="Pfam" id="PF01529">
    <property type="entry name" value="DHHC"/>
    <property type="match status" value="1"/>
</dbReference>
<protein>
    <recommendedName>
        <fullName evidence="10">Palmitoyltransferase</fullName>
        <ecNumber evidence="10">2.3.1.225</ecNumber>
    </recommendedName>
</protein>
<comment type="similarity">
    <text evidence="10">Belongs to the DHHC palmitoyltransferase family.</text>
</comment>
<feature type="region of interest" description="Disordered" evidence="11">
    <location>
        <begin position="316"/>
        <end position="380"/>
    </location>
</feature>
<evidence type="ECO:0000256" key="10">
    <source>
        <dbReference type="RuleBase" id="RU079119"/>
    </source>
</evidence>
<keyword evidence="7" id="KW-0449">Lipoprotein</keyword>
<dbReference type="PROSITE" id="PS50216">
    <property type="entry name" value="DHHC"/>
    <property type="match status" value="1"/>
</dbReference>
<evidence type="ECO:0000256" key="7">
    <source>
        <dbReference type="ARBA" id="ARBA00023288"/>
    </source>
</evidence>
<organism evidence="13 14">
    <name type="scientific">Porites evermanni</name>
    <dbReference type="NCBI Taxonomy" id="104178"/>
    <lineage>
        <taxon>Eukaryota</taxon>
        <taxon>Metazoa</taxon>
        <taxon>Cnidaria</taxon>
        <taxon>Anthozoa</taxon>
        <taxon>Hexacorallia</taxon>
        <taxon>Scleractinia</taxon>
        <taxon>Fungiina</taxon>
        <taxon>Poritidae</taxon>
        <taxon>Porites</taxon>
    </lineage>
</organism>
<keyword evidence="4 10" id="KW-1133">Transmembrane helix</keyword>
<feature type="compositionally biased region" description="Polar residues" evidence="11">
    <location>
        <begin position="326"/>
        <end position="347"/>
    </location>
</feature>
<evidence type="ECO:0000256" key="8">
    <source>
        <dbReference type="ARBA" id="ARBA00023315"/>
    </source>
</evidence>
<evidence type="ECO:0000313" key="13">
    <source>
        <dbReference type="EMBL" id="CAH3016533.1"/>
    </source>
</evidence>
<evidence type="ECO:0000256" key="4">
    <source>
        <dbReference type="ARBA" id="ARBA00022989"/>
    </source>
</evidence>
<comment type="catalytic activity">
    <reaction evidence="9 10">
        <text>L-cysteinyl-[protein] + hexadecanoyl-CoA = S-hexadecanoyl-L-cysteinyl-[protein] + CoA</text>
        <dbReference type="Rhea" id="RHEA:36683"/>
        <dbReference type="Rhea" id="RHEA-COMP:10131"/>
        <dbReference type="Rhea" id="RHEA-COMP:11032"/>
        <dbReference type="ChEBI" id="CHEBI:29950"/>
        <dbReference type="ChEBI" id="CHEBI:57287"/>
        <dbReference type="ChEBI" id="CHEBI:57379"/>
        <dbReference type="ChEBI" id="CHEBI:74151"/>
        <dbReference type="EC" id="2.3.1.225"/>
    </reaction>
</comment>
<name>A0ABN8LHG4_9CNID</name>
<keyword evidence="8 10" id="KW-0012">Acyltransferase</keyword>
<evidence type="ECO:0000256" key="2">
    <source>
        <dbReference type="ARBA" id="ARBA00022679"/>
    </source>
</evidence>
<dbReference type="Proteomes" id="UP001159427">
    <property type="component" value="Unassembled WGS sequence"/>
</dbReference>
<feature type="domain" description="Palmitoyltransferase DHHC" evidence="12">
    <location>
        <begin position="143"/>
        <end position="269"/>
    </location>
</feature>
<dbReference type="InterPro" id="IPR039859">
    <property type="entry name" value="PFA4/ZDH16/20/ERF2-like"/>
</dbReference>
<keyword evidence="6" id="KW-0564">Palmitate</keyword>
<dbReference type="EC" id="2.3.1.225" evidence="10"/>
<evidence type="ECO:0000256" key="11">
    <source>
        <dbReference type="SAM" id="MobiDB-lite"/>
    </source>
</evidence>
<keyword evidence="3 10" id="KW-0812">Transmembrane</keyword>
<evidence type="ECO:0000256" key="1">
    <source>
        <dbReference type="ARBA" id="ARBA00004127"/>
    </source>
</evidence>
<dbReference type="InterPro" id="IPR001594">
    <property type="entry name" value="Palmitoyltrfase_DHHC"/>
</dbReference>
<keyword evidence="14" id="KW-1185">Reference proteome</keyword>
<feature type="transmembrane region" description="Helical" evidence="10">
    <location>
        <begin position="74"/>
        <end position="95"/>
    </location>
</feature>
<dbReference type="EMBL" id="CALNXI010000043">
    <property type="protein sequence ID" value="CAH3016533.1"/>
    <property type="molecule type" value="Genomic_DNA"/>
</dbReference>
<accession>A0ABN8LHG4</accession>
<feature type="transmembrane region" description="Helical" evidence="10">
    <location>
        <begin position="44"/>
        <end position="62"/>
    </location>
</feature>
<evidence type="ECO:0000256" key="3">
    <source>
        <dbReference type="ARBA" id="ARBA00022692"/>
    </source>
</evidence>
<sequence length="380" mass="42697">MTETSMTQKKQYTPIMSKRNWEVFPGRNKFYCDGRIIMARNNGVFYFTVVLIVVTSGLFFAFDCPYLYEEVSPAVPFIAAWLFIFVMSTLLRTAFSDPGIVPRASAEEAAYIEKTLETPSQDPQTYRPPPRVKEITINGQTVKLKFCFTCKIFRPPRASHCSMCDNCVERFDHHCPWVGNCVGKRNYKFFFMFLVSLSIYCCYLFAFVVTHLVMLSKGENNTFISAMKQSPARYPLAIICFFSVWSIVGLTGFHGYLVASNQTTNEDIKGSFSSRSGQGNFNPYSEGSMLQNCAAVLCGPLHPSLINRRGLIIPEPPESDKYGAVRTTTAPMSPTQLGSKNGVTYDSSRTEEKQKLESSVQQQDSLQADSERGLVKLSSV</sequence>
<keyword evidence="5 10" id="KW-0472">Membrane</keyword>
<reference evidence="13 14" key="1">
    <citation type="submission" date="2022-05" db="EMBL/GenBank/DDBJ databases">
        <authorList>
            <consortium name="Genoscope - CEA"/>
            <person name="William W."/>
        </authorList>
    </citation>
    <scope>NUCLEOTIDE SEQUENCE [LARGE SCALE GENOMIC DNA]</scope>
</reference>
<dbReference type="PANTHER" id="PTHR22883:SF43">
    <property type="entry name" value="PALMITOYLTRANSFERASE APP"/>
    <property type="match status" value="1"/>
</dbReference>
<evidence type="ECO:0000259" key="12">
    <source>
        <dbReference type="Pfam" id="PF01529"/>
    </source>
</evidence>
<evidence type="ECO:0000313" key="14">
    <source>
        <dbReference type="Proteomes" id="UP001159427"/>
    </source>
</evidence>
<evidence type="ECO:0000256" key="5">
    <source>
        <dbReference type="ARBA" id="ARBA00023136"/>
    </source>
</evidence>
<gene>
    <name evidence="13" type="ORF">PEVE_00030425</name>
</gene>
<proteinExistence type="inferred from homology"/>